<dbReference type="PANTHER" id="PTHR21131">
    <property type="entry name" value="SERINE-TYPE ENDOPEPTIDASE INHIBITOR"/>
    <property type="match status" value="1"/>
</dbReference>
<feature type="domain" description="Kazal-like" evidence="2">
    <location>
        <begin position="437"/>
        <end position="482"/>
    </location>
</feature>
<dbReference type="InterPro" id="IPR036058">
    <property type="entry name" value="Kazal_dom_sf"/>
</dbReference>
<dbReference type="Proteomes" id="UP001652582">
    <property type="component" value="Chromosome 19"/>
</dbReference>
<dbReference type="PROSITE" id="PS00282">
    <property type="entry name" value="KAZAL_1"/>
    <property type="match status" value="7"/>
</dbReference>
<feature type="signal peptide" evidence="1">
    <location>
        <begin position="1"/>
        <end position="20"/>
    </location>
</feature>
<keyword evidence="4" id="KW-0646">Protease inhibitor</keyword>
<dbReference type="Gene3D" id="3.30.60.30">
    <property type="match status" value="9"/>
</dbReference>
<dbReference type="GO" id="GO:0005615">
    <property type="term" value="C:extracellular space"/>
    <property type="evidence" value="ECO:0007669"/>
    <property type="project" value="TreeGrafter"/>
</dbReference>
<dbReference type="GeneID" id="112052212"/>
<dbReference type="InterPro" id="IPR053265">
    <property type="entry name" value="Serpin"/>
</dbReference>
<protein>
    <submittedName>
        <fullName evidence="4">Serine protease inhibitor dipetalogastin-like</fullName>
    </submittedName>
</protein>
<evidence type="ECO:0000256" key="1">
    <source>
        <dbReference type="SAM" id="SignalP"/>
    </source>
</evidence>
<dbReference type="InterPro" id="IPR002350">
    <property type="entry name" value="Kazal_dom"/>
</dbReference>
<sequence length="482" mass="52332">MIYRLGLLVALAACASVTSALPPCVCTRNFKPVCGSDGQTYSNQCLLECRQTTDPDLQLHSQGPCRIARDTAAKPCICTLEYAPVCASNGETYPNKCSMECEGGDLELIHYGYCQPKPLEKLCICPLNYAPVCGTDGKTYDNECALNCKDGVSIAHHGACADRAKRQVAKRPCSCPYINAPVCGTNGMTYGNDCALKCESGVSVAYFGNCRSKRQAAERPCMCPMIYAPVCGTDGKTYGNECGLTCQDGVSVAHHGECRSKRESCICPELYLPVCGSDGVTYPNECVLKCEENVDIAHSGDCEREKREAVQVAHIPPLPSCQCTREAIPVCGTDGKTYSNPCLLICAREQNEDLHVEHLGSCKKPVQLREVTNREAVEVAQLPPLPACQCTREAFPVCGTDGKTYSNPCLLNCAREQNEDLEIDHAGPCNKPEVREVNPQPSCTCARIMFPVCASDGRSYNNECLMRCAGEHLTVERFGRCD</sequence>
<dbReference type="PANTHER" id="PTHR21131:SF0">
    <property type="entry name" value="GEO10195P1-RELATED"/>
    <property type="match status" value="1"/>
</dbReference>
<proteinExistence type="predicted"/>
<evidence type="ECO:0000313" key="4">
    <source>
        <dbReference type="RefSeq" id="XP_023946979.2"/>
    </source>
</evidence>
<dbReference type="KEGG" id="bany:112052212"/>
<name>A0A6J1NJ73_BICAN</name>
<dbReference type="Pfam" id="PF07648">
    <property type="entry name" value="Kazal_2"/>
    <property type="match status" value="3"/>
</dbReference>
<accession>A0A6J1NJ73</accession>
<dbReference type="SUPFAM" id="SSF100895">
    <property type="entry name" value="Kazal-type serine protease inhibitors"/>
    <property type="match status" value="9"/>
</dbReference>
<feature type="domain" description="Kazal-like" evidence="2">
    <location>
        <begin position="70"/>
        <end position="101"/>
    </location>
</feature>
<feature type="domain" description="Kazal-like" evidence="2">
    <location>
        <begin position="18"/>
        <end position="67"/>
    </location>
</feature>
<dbReference type="PROSITE" id="PS51465">
    <property type="entry name" value="KAZAL_2"/>
    <property type="match status" value="9"/>
</dbReference>
<dbReference type="GO" id="GO:0004867">
    <property type="term" value="F:serine-type endopeptidase inhibitor activity"/>
    <property type="evidence" value="ECO:0007669"/>
    <property type="project" value="UniProtKB-KW"/>
</dbReference>
<dbReference type="OrthoDB" id="126772at2759"/>
<feature type="domain" description="Kazal-like" evidence="2">
    <location>
        <begin position="252"/>
        <end position="304"/>
    </location>
</feature>
<evidence type="ECO:0000259" key="2">
    <source>
        <dbReference type="PROSITE" id="PS51465"/>
    </source>
</evidence>
<feature type="domain" description="Kazal-like" evidence="2">
    <location>
        <begin position="108"/>
        <end position="162"/>
    </location>
</feature>
<evidence type="ECO:0000313" key="3">
    <source>
        <dbReference type="Proteomes" id="UP001652582"/>
    </source>
</evidence>
<feature type="domain" description="Kazal-like" evidence="2">
    <location>
        <begin position="315"/>
        <end position="364"/>
    </location>
</feature>
<keyword evidence="4" id="KW-0722">Serine protease inhibitor</keyword>
<organism evidence="3 4">
    <name type="scientific">Bicyclus anynana</name>
    <name type="common">Squinting bush brown butterfly</name>
    <dbReference type="NCBI Taxonomy" id="110368"/>
    <lineage>
        <taxon>Eukaryota</taxon>
        <taxon>Metazoa</taxon>
        <taxon>Ecdysozoa</taxon>
        <taxon>Arthropoda</taxon>
        <taxon>Hexapoda</taxon>
        <taxon>Insecta</taxon>
        <taxon>Pterygota</taxon>
        <taxon>Neoptera</taxon>
        <taxon>Endopterygota</taxon>
        <taxon>Lepidoptera</taxon>
        <taxon>Glossata</taxon>
        <taxon>Ditrysia</taxon>
        <taxon>Papilionoidea</taxon>
        <taxon>Nymphalidae</taxon>
        <taxon>Satyrinae</taxon>
        <taxon>Satyrini</taxon>
        <taxon>Mycalesina</taxon>
        <taxon>Bicyclus</taxon>
    </lineage>
</organism>
<gene>
    <name evidence="4" type="primary">LOC112052212</name>
</gene>
<dbReference type="Pfam" id="PF00050">
    <property type="entry name" value="Kazal_1"/>
    <property type="match status" value="6"/>
</dbReference>
<keyword evidence="3" id="KW-1185">Reference proteome</keyword>
<keyword evidence="1" id="KW-0732">Signal</keyword>
<feature type="domain" description="Kazal-like" evidence="2">
    <location>
        <begin position="167"/>
        <end position="212"/>
    </location>
</feature>
<dbReference type="CDD" id="cd00104">
    <property type="entry name" value="KAZAL_FS"/>
    <property type="match status" value="6"/>
</dbReference>
<feature type="domain" description="Kazal-like" evidence="2">
    <location>
        <begin position="382"/>
        <end position="431"/>
    </location>
</feature>
<dbReference type="RefSeq" id="XP_023946979.2">
    <property type="nucleotide sequence ID" value="XM_024091211.2"/>
</dbReference>
<feature type="domain" description="Kazal-like" evidence="2">
    <location>
        <begin position="215"/>
        <end position="251"/>
    </location>
</feature>
<dbReference type="SMART" id="SM00280">
    <property type="entry name" value="KAZAL"/>
    <property type="match status" value="9"/>
</dbReference>
<feature type="chain" id="PRO_5046689432" evidence="1">
    <location>
        <begin position="21"/>
        <end position="482"/>
    </location>
</feature>
<reference evidence="4" key="1">
    <citation type="submission" date="2025-08" db="UniProtKB">
        <authorList>
            <consortium name="RefSeq"/>
        </authorList>
    </citation>
    <scope>IDENTIFICATION</scope>
</reference>